<proteinExistence type="predicted"/>
<dbReference type="AlphaFoldDB" id="A0AAN9P003"/>
<name>A0AAN9P003_PHACN</name>
<accession>A0AAN9P003</accession>
<organism evidence="1 2">
    <name type="scientific">Phaseolus coccineus</name>
    <name type="common">Scarlet runner bean</name>
    <name type="synonym">Phaseolus multiflorus</name>
    <dbReference type="NCBI Taxonomy" id="3886"/>
    <lineage>
        <taxon>Eukaryota</taxon>
        <taxon>Viridiplantae</taxon>
        <taxon>Streptophyta</taxon>
        <taxon>Embryophyta</taxon>
        <taxon>Tracheophyta</taxon>
        <taxon>Spermatophyta</taxon>
        <taxon>Magnoliopsida</taxon>
        <taxon>eudicotyledons</taxon>
        <taxon>Gunneridae</taxon>
        <taxon>Pentapetalae</taxon>
        <taxon>rosids</taxon>
        <taxon>fabids</taxon>
        <taxon>Fabales</taxon>
        <taxon>Fabaceae</taxon>
        <taxon>Papilionoideae</taxon>
        <taxon>50 kb inversion clade</taxon>
        <taxon>NPAAA clade</taxon>
        <taxon>indigoferoid/millettioid clade</taxon>
        <taxon>Phaseoleae</taxon>
        <taxon>Phaseolus</taxon>
    </lineage>
</organism>
<evidence type="ECO:0000313" key="2">
    <source>
        <dbReference type="Proteomes" id="UP001374584"/>
    </source>
</evidence>
<evidence type="ECO:0000313" key="1">
    <source>
        <dbReference type="EMBL" id="KAK7381897.1"/>
    </source>
</evidence>
<protein>
    <submittedName>
        <fullName evidence="1">Uncharacterized protein</fullName>
    </submittedName>
</protein>
<comment type="caution">
    <text evidence="1">The sequence shown here is derived from an EMBL/GenBank/DDBJ whole genome shotgun (WGS) entry which is preliminary data.</text>
</comment>
<reference evidence="1 2" key="1">
    <citation type="submission" date="2024-01" db="EMBL/GenBank/DDBJ databases">
        <title>The genomes of 5 underutilized Papilionoideae crops provide insights into root nodulation and disease resistanc.</title>
        <authorList>
            <person name="Jiang F."/>
        </authorList>
    </citation>
    <scope>NUCLEOTIDE SEQUENCE [LARGE SCALE GENOMIC DNA]</scope>
    <source>
        <strain evidence="1">JINMINGXINNONG_FW02</strain>
        <tissue evidence="1">Leaves</tissue>
    </source>
</reference>
<keyword evidence="2" id="KW-1185">Reference proteome</keyword>
<dbReference type="EMBL" id="JAYMYR010000001">
    <property type="protein sequence ID" value="KAK7381897.1"/>
    <property type="molecule type" value="Genomic_DNA"/>
</dbReference>
<sequence>MQSHGYQFTAFSIYCIFNFLQYLQLKLKEECLLLELSSYGILAHKAHDPSSFRSGSGHAIEDLEPSYLHFTFNSTPLPHFTPNFQCKKVIRCC</sequence>
<dbReference type="Proteomes" id="UP001374584">
    <property type="component" value="Unassembled WGS sequence"/>
</dbReference>
<gene>
    <name evidence="1" type="ORF">VNO80_00446</name>
</gene>